<evidence type="ECO:0000313" key="3">
    <source>
        <dbReference type="Proteomes" id="UP000011645"/>
    </source>
</evidence>
<proteinExistence type="predicted"/>
<keyword evidence="1" id="KW-0812">Transmembrane</keyword>
<evidence type="ECO:0000313" key="2">
    <source>
        <dbReference type="EMBL" id="ELY38054.1"/>
    </source>
</evidence>
<dbReference type="Proteomes" id="UP000011645">
    <property type="component" value="Unassembled WGS sequence"/>
</dbReference>
<evidence type="ECO:0000256" key="1">
    <source>
        <dbReference type="SAM" id="Phobius"/>
    </source>
</evidence>
<sequence length="58" mass="6332">MDETAGLRGRVFDLSWPVMAEQVLRTLMRTVDIIVAGFFSPAAVAPVGLADVYVRLPL</sequence>
<keyword evidence="3" id="KW-1185">Reference proteome</keyword>
<dbReference type="EMBL" id="AOHV01000024">
    <property type="protein sequence ID" value="ELY38054.1"/>
    <property type="molecule type" value="Genomic_DNA"/>
</dbReference>
<keyword evidence="1" id="KW-0472">Membrane</keyword>
<gene>
    <name evidence="2" type="ORF">C497_08089</name>
</gene>
<name>L9VLP9_HALJB</name>
<accession>L9VLP9</accession>
<feature type="transmembrane region" description="Helical" evidence="1">
    <location>
        <begin position="33"/>
        <end position="54"/>
    </location>
</feature>
<comment type="caution">
    <text evidence="2">The sequence shown here is derived from an EMBL/GenBank/DDBJ whole genome shotgun (WGS) entry which is preliminary data.</text>
</comment>
<dbReference type="PATRIC" id="fig|795797.19.peg.1457"/>
<organism evidence="2 3">
    <name type="scientific">Halalkalicoccus jeotgali (strain DSM 18796 / CECT 7217 / JCM 14584 / KCTC 4019 / B3)</name>
    <dbReference type="NCBI Taxonomy" id="795797"/>
    <lineage>
        <taxon>Archaea</taxon>
        <taxon>Methanobacteriati</taxon>
        <taxon>Methanobacteriota</taxon>
        <taxon>Stenosarchaea group</taxon>
        <taxon>Halobacteria</taxon>
        <taxon>Halobacteriales</taxon>
        <taxon>Halococcaceae</taxon>
        <taxon>Halalkalicoccus</taxon>
    </lineage>
</organism>
<dbReference type="AlphaFoldDB" id="L9VLP9"/>
<keyword evidence="1" id="KW-1133">Transmembrane helix</keyword>
<reference evidence="2 3" key="1">
    <citation type="journal article" date="2014" name="PLoS Genet.">
        <title>Phylogenetically driven sequencing of extremely halophilic archaea reveals strategies for static and dynamic osmo-response.</title>
        <authorList>
            <person name="Becker E.A."/>
            <person name="Seitzer P.M."/>
            <person name="Tritt A."/>
            <person name="Larsen D."/>
            <person name="Krusor M."/>
            <person name="Yao A.I."/>
            <person name="Wu D."/>
            <person name="Madern D."/>
            <person name="Eisen J.A."/>
            <person name="Darling A.E."/>
            <person name="Facciotti M.T."/>
        </authorList>
    </citation>
    <scope>NUCLEOTIDE SEQUENCE [LARGE SCALE GENOMIC DNA]</scope>
    <source>
        <strain evidence="3">DSM 18796 / CECT 7217 / JCM 14584 / KCTC 4019 / B3</strain>
    </source>
</reference>
<protein>
    <submittedName>
        <fullName evidence="2">MATE efflux family protein</fullName>
    </submittedName>
</protein>